<dbReference type="SUPFAM" id="SSF57667">
    <property type="entry name" value="beta-beta-alpha zinc fingers"/>
    <property type="match status" value="1"/>
</dbReference>
<evidence type="ECO:0000313" key="6">
    <source>
        <dbReference type="EMBL" id="KAF3227490.1"/>
    </source>
</evidence>
<dbReference type="OrthoDB" id="3437960at2759"/>
<dbReference type="PROSITE" id="PS50157">
    <property type="entry name" value="ZINC_FINGER_C2H2_2"/>
    <property type="match status" value="1"/>
</dbReference>
<proteinExistence type="predicted"/>
<organism evidence="3 8">
    <name type="scientific">Orbilia oligospora</name>
    <name type="common">Nematode-trapping fungus</name>
    <name type="synonym">Arthrobotrys oligospora</name>
    <dbReference type="NCBI Taxonomy" id="2813651"/>
    <lineage>
        <taxon>Eukaryota</taxon>
        <taxon>Fungi</taxon>
        <taxon>Dikarya</taxon>
        <taxon>Ascomycota</taxon>
        <taxon>Pezizomycotina</taxon>
        <taxon>Orbiliomycetes</taxon>
        <taxon>Orbiliales</taxon>
        <taxon>Orbiliaceae</taxon>
        <taxon>Orbilia</taxon>
    </lineage>
</organism>
<evidence type="ECO:0000256" key="1">
    <source>
        <dbReference type="PROSITE-ProRule" id="PRU00042"/>
    </source>
</evidence>
<keyword evidence="1" id="KW-0862">Zinc</keyword>
<evidence type="ECO:0000313" key="7">
    <source>
        <dbReference type="Proteomes" id="UP000472727"/>
    </source>
</evidence>
<dbReference type="EMBL" id="WIWT01000007">
    <property type="protein sequence ID" value="KAF3220349.1"/>
    <property type="molecule type" value="Genomic_DNA"/>
</dbReference>
<feature type="domain" description="C2H2-type" evidence="2">
    <location>
        <begin position="167"/>
        <end position="194"/>
    </location>
</feature>
<gene>
    <name evidence="4" type="ORF">TWF106_003675</name>
    <name evidence="6" type="ORF">TWF191_003575</name>
    <name evidence="5" type="ORF">TWF679_009723</name>
    <name evidence="3" type="ORF">TWF788_004268</name>
</gene>
<dbReference type="InterPro" id="IPR013087">
    <property type="entry name" value="Znf_C2H2_type"/>
</dbReference>
<dbReference type="Gene3D" id="3.30.160.60">
    <property type="entry name" value="Classic Zinc Finger"/>
    <property type="match status" value="1"/>
</dbReference>
<name>A0A6G1MJ27_ORBOL</name>
<dbReference type="EMBL" id="WIPF01000019">
    <property type="protein sequence ID" value="KAF3227490.1"/>
    <property type="molecule type" value="Genomic_DNA"/>
</dbReference>
<dbReference type="Proteomes" id="UP000483672">
    <property type="component" value="Unassembled WGS sequence"/>
</dbReference>
<dbReference type="SMART" id="SM00355">
    <property type="entry name" value="ZnF_C2H2"/>
    <property type="match status" value="1"/>
</dbReference>
<keyword evidence="1" id="KW-0479">Metal-binding</keyword>
<comment type="caution">
    <text evidence="3">The sequence shown here is derived from an EMBL/GenBank/DDBJ whole genome shotgun (WGS) entry which is preliminary data.</text>
</comment>
<dbReference type="Proteomes" id="UP000479691">
    <property type="component" value="Unassembled WGS sequence"/>
</dbReference>
<dbReference type="InterPro" id="IPR036236">
    <property type="entry name" value="Znf_C2H2_sf"/>
</dbReference>
<keyword evidence="1" id="KW-0863">Zinc-finger</keyword>
<sequence length="294" mass="34327">MSTSSTPVVRPRASRLPVYPPTVVAASTTDSNQTAIQAQHSIHFAPTDLICSVRCCQPGCQSESDWLPATQLTFYVEELNDDPILCGSCINVRYPNILAEQCSPVWIPEARIAQQMFRIVCRESRSRGIPVLPSYITDKEEIVSPRSLFVQPLWRAAMSDESNRRIYICPECNRDFRKQSRYIRHVSEHINLYQCRHCQQPKARVEDTKNHLIRTCLPRHYPNVHPSRFDSDEDDQYHYSRHYRWRTNREFLTDSREHFPNHHLGLYPALVYDLNTSVVQPNYYPDQGLFQNYP</sequence>
<evidence type="ECO:0000259" key="2">
    <source>
        <dbReference type="PROSITE" id="PS50157"/>
    </source>
</evidence>
<evidence type="ECO:0000313" key="5">
    <source>
        <dbReference type="EMBL" id="KAF3220349.1"/>
    </source>
</evidence>
<dbReference type="Proteomes" id="UP000614610">
    <property type="component" value="Unassembled WGS sequence"/>
</dbReference>
<dbReference type="GO" id="GO:0008270">
    <property type="term" value="F:zinc ion binding"/>
    <property type="evidence" value="ECO:0007669"/>
    <property type="project" value="UniProtKB-KW"/>
</dbReference>
<dbReference type="Proteomes" id="UP000472727">
    <property type="component" value="Unassembled WGS sequence"/>
</dbReference>
<dbReference type="PROSITE" id="PS00028">
    <property type="entry name" value="ZINC_FINGER_C2H2_1"/>
    <property type="match status" value="1"/>
</dbReference>
<dbReference type="EMBL" id="JAABOE010000002">
    <property type="protein sequence ID" value="KAF3192080.1"/>
    <property type="molecule type" value="Genomic_DNA"/>
</dbReference>
<protein>
    <recommendedName>
        <fullName evidence="2">C2H2-type domain-containing protein</fullName>
    </recommendedName>
</protein>
<accession>A0A6G1MJ27</accession>
<evidence type="ECO:0000313" key="3">
    <source>
        <dbReference type="EMBL" id="KAF3192080.1"/>
    </source>
</evidence>
<evidence type="ECO:0000313" key="8">
    <source>
        <dbReference type="Proteomes" id="UP000479691"/>
    </source>
</evidence>
<dbReference type="AlphaFoldDB" id="A0A6G1MJ27"/>
<dbReference type="EMBL" id="WIWS01000180">
    <property type="protein sequence ID" value="KAF3199844.1"/>
    <property type="molecule type" value="Genomic_DNA"/>
</dbReference>
<evidence type="ECO:0000313" key="9">
    <source>
        <dbReference type="Proteomes" id="UP000483672"/>
    </source>
</evidence>
<reference evidence="7 8" key="1">
    <citation type="submission" date="2019-06" db="EMBL/GenBank/DDBJ databases">
        <authorList>
            <person name="Palmer J.M."/>
        </authorList>
    </citation>
    <scope>NUCLEOTIDE SEQUENCE [LARGE SCALE GENOMIC DNA]</scope>
    <source>
        <strain evidence="4 7">TWF106</strain>
        <strain evidence="6 9">TWF191</strain>
        <strain evidence="5">TWF679</strain>
        <strain evidence="3 8">TWF788</strain>
    </source>
</reference>
<evidence type="ECO:0000313" key="4">
    <source>
        <dbReference type="EMBL" id="KAF3199844.1"/>
    </source>
</evidence>